<dbReference type="PROSITE" id="PS50005">
    <property type="entry name" value="TPR"/>
    <property type="match status" value="2"/>
</dbReference>
<evidence type="ECO:0000256" key="3">
    <source>
        <dbReference type="PROSITE-ProRule" id="PRU00339"/>
    </source>
</evidence>
<dbReference type="SMART" id="SM00028">
    <property type="entry name" value="TPR"/>
    <property type="match status" value="2"/>
</dbReference>
<dbReference type="PANTHER" id="PTHR45641:SF19">
    <property type="entry name" value="NEPHROCYSTIN-3"/>
    <property type="match status" value="1"/>
</dbReference>
<feature type="repeat" description="TPR" evidence="3">
    <location>
        <begin position="37"/>
        <end position="70"/>
    </location>
</feature>
<evidence type="ECO:0000256" key="1">
    <source>
        <dbReference type="ARBA" id="ARBA00022737"/>
    </source>
</evidence>
<sequence>MGGNNRLYEVHLVLTADNDPELQRLTDYIRKESSPDSEGWYRLGLVLWKMGQFDKAEDIYQVQLDQTKDDKNKAPIYLQLGSIKKYQGKYEEALTFYEKSLAIYQRILPHNHPDLAASC</sequence>
<evidence type="ECO:0000313" key="6">
    <source>
        <dbReference type="Proteomes" id="UP000663832"/>
    </source>
</evidence>
<accession>A0A813X2A9</accession>
<evidence type="ECO:0000313" key="4">
    <source>
        <dbReference type="EMBL" id="CAF0750112.1"/>
    </source>
</evidence>
<organism evidence="5 6">
    <name type="scientific">Adineta steineri</name>
    <dbReference type="NCBI Taxonomy" id="433720"/>
    <lineage>
        <taxon>Eukaryota</taxon>
        <taxon>Metazoa</taxon>
        <taxon>Spiralia</taxon>
        <taxon>Gnathifera</taxon>
        <taxon>Rotifera</taxon>
        <taxon>Eurotatoria</taxon>
        <taxon>Bdelloidea</taxon>
        <taxon>Adinetida</taxon>
        <taxon>Adinetidae</taxon>
        <taxon>Adineta</taxon>
    </lineage>
</organism>
<dbReference type="PANTHER" id="PTHR45641">
    <property type="entry name" value="TETRATRICOPEPTIDE REPEAT PROTEIN (AFU_ORTHOLOGUE AFUA_6G03870)"/>
    <property type="match status" value="1"/>
</dbReference>
<comment type="caution">
    <text evidence="5">The sequence shown here is derived from an EMBL/GenBank/DDBJ whole genome shotgun (WGS) entry which is preliminary data.</text>
</comment>
<evidence type="ECO:0000313" key="5">
    <source>
        <dbReference type="EMBL" id="CAF0863481.1"/>
    </source>
</evidence>
<dbReference type="OrthoDB" id="10062322at2759"/>
<name>A0A813X2A9_9BILA</name>
<dbReference type="Proteomes" id="UP000663877">
    <property type="component" value="Unassembled WGS sequence"/>
</dbReference>
<dbReference type="Gene3D" id="1.25.40.10">
    <property type="entry name" value="Tetratricopeptide repeat domain"/>
    <property type="match status" value="1"/>
</dbReference>
<proteinExistence type="predicted"/>
<dbReference type="Proteomes" id="UP000663832">
    <property type="component" value="Unassembled WGS sequence"/>
</dbReference>
<keyword evidence="6" id="KW-1185">Reference proteome</keyword>
<dbReference type="EMBL" id="CAJNOM010000032">
    <property type="protein sequence ID" value="CAF0863481.1"/>
    <property type="molecule type" value="Genomic_DNA"/>
</dbReference>
<dbReference type="InterPro" id="IPR011990">
    <property type="entry name" value="TPR-like_helical_dom_sf"/>
</dbReference>
<protein>
    <submittedName>
        <fullName evidence="5">Uncharacterized protein</fullName>
    </submittedName>
</protein>
<dbReference type="EMBL" id="CAJNOI010000005">
    <property type="protein sequence ID" value="CAF0750112.1"/>
    <property type="molecule type" value="Genomic_DNA"/>
</dbReference>
<dbReference type="Pfam" id="PF13424">
    <property type="entry name" value="TPR_12"/>
    <property type="match status" value="1"/>
</dbReference>
<dbReference type="SUPFAM" id="SSF48452">
    <property type="entry name" value="TPR-like"/>
    <property type="match status" value="1"/>
</dbReference>
<dbReference type="InterPro" id="IPR019734">
    <property type="entry name" value="TPR_rpt"/>
</dbReference>
<reference evidence="5" key="1">
    <citation type="submission" date="2021-02" db="EMBL/GenBank/DDBJ databases">
        <authorList>
            <person name="Nowell W R."/>
        </authorList>
    </citation>
    <scope>NUCLEOTIDE SEQUENCE</scope>
</reference>
<dbReference type="AlphaFoldDB" id="A0A813X2A9"/>
<feature type="repeat" description="TPR" evidence="3">
    <location>
        <begin position="74"/>
        <end position="107"/>
    </location>
</feature>
<gene>
    <name evidence="4" type="ORF">BJG266_LOCUS2392</name>
    <name evidence="5" type="ORF">QVE165_LOCUS7499</name>
</gene>
<keyword evidence="2 3" id="KW-0802">TPR repeat</keyword>
<keyword evidence="1" id="KW-0677">Repeat</keyword>
<evidence type="ECO:0000256" key="2">
    <source>
        <dbReference type="ARBA" id="ARBA00022803"/>
    </source>
</evidence>